<dbReference type="GO" id="GO:0015031">
    <property type="term" value="P:protein transport"/>
    <property type="evidence" value="ECO:0007669"/>
    <property type="project" value="InterPro"/>
</dbReference>
<organism evidence="1 2">
    <name type="scientific">Streptococcus oralis</name>
    <dbReference type="NCBI Taxonomy" id="1303"/>
    <lineage>
        <taxon>Bacteria</taxon>
        <taxon>Bacillati</taxon>
        <taxon>Bacillota</taxon>
        <taxon>Bacilli</taxon>
        <taxon>Lactobacillales</taxon>
        <taxon>Streptococcaceae</taxon>
        <taxon>Streptococcus</taxon>
    </lineage>
</organism>
<dbReference type="Proteomes" id="UP000028098">
    <property type="component" value="Unassembled WGS sequence"/>
</dbReference>
<comment type="caution">
    <text evidence="1">The sequence shown here is derived from an EMBL/GenBank/DDBJ whole genome shotgun (WGS) entry which is preliminary data.</text>
</comment>
<gene>
    <name evidence="1" type="primary">asp2</name>
    <name evidence="1" type="ORF">SK143_1430</name>
</gene>
<accession>A0A081R2R5</accession>
<dbReference type="ESTHER" id="stror-a0a081r2r5">
    <property type="family name" value="Asp2"/>
</dbReference>
<protein>
    <submittedName>
        <fullName evidence="1">Accessory Sec system protein Asp2</fullName>
    </submittedName>
</protein>
<dbReference type="AlphaFoldDB" id="A0A081R2R5"/>
<evidence type="ECO:0000313" key="1">
    <source>
        <dbReference type="EMBL" id="KEQ49488.1"/>
    </source>
</evidence>
<dbReference type="PATRIC" id="fig|1303.44.peg.1362"/>
<reference evidence="1 2" key="1">
    <citation type="submission" date="2014-05" db="EMBL/GenBank/DDBJ databases">
        <authorList>
            <person name="Daugherty S.C."/>
            <person name="Tallon L.J."/>
            <person name="Sadzewicz L."/>
            <person name="Kilian M."/>
            <person name="Tettelin H."/>
        </authorList>
    </citation>
    <scope>NUCLEOTIDE SEQUENCE [LARGE SCALE GENOMIC DNA]</scope>
    <source>
        <strain evidence="1 2">SK143</strain>
    </source>
</reference>
<name>A0A081R2R5_STROR</name>
<evidence type="ECO:0000313" key="2">
    <source>
        <dbReference type="Proteomes" id="UP000028098"/>
    </source>
</evidence>
<proteinExistence type="predicted"/>
<sequence>MEKKYKILQIGPEDWRDTLALPAQLDWYHVPPNTPSAIQKIMDEKNLDHFHAVILTDGAYLVDLLPFASSLEPYTVFYPEQFASQDKNIQNLIKQHCMQAMDLSDRQGFVRDLSTSLFEGGYGDKLSPATIRIHPSFQGSISYQGFEYLELEGDFGKTYTQLASWAYNQSVQAHSPIELWLEYEKSGPVDLRLRLRKIPAGSVSEIRQDILFEEADFASAIIVEQDYDAYLSISLEARGQGKVNIGNLHQRWSRKQFGKFVLGGNILHDKKREEINYFFHPGDFKPPLAVYFSGYRPAEGFEGYWMMKNLRCPFLLFSDPRLEGGAFYLGTGELEDSIQATIQHYLDYLGLDRSDLILSGLSMGTFPALYYGAYFEPKGIVVGKPLTNLGTIAQRGRLEAPGVFPTSFDVLHLQTGGVSQKDMKDLDQRFWTRFEQADFSQTTFGLSYMKDEDMDSGAYDQLVETLCQTGAKILSKGTAGRHNDDTGTNVAWFIHFYKMILEEYGRGET</sequence>
<dbReference type="NCBIfam" id="TIGR03712">
    <property type="entry name" value="acc_sec_asp2"/>
    <property type="match status" value="1"/>
</dbReference>
<dbReference type="InterPro" id="IPR029058">
    <property type="entry name" value="AB_hydrolase_fold"/>
</dbReference>
<dbReference type="SUPFAM" id="SSF53474">
    <property type="entry name" value="alpha/beta-Hydrolases"/>
    <property type="match status" value="1"/>
</dbReference>
<dbReference type="RefSeq" id="WP_000412870.1">
    <property type="nucleotide sequence ID" value="NZ_JPGB01000006.1"/>
</dbReference>
<dbReference type="Pfam" id="PF16929">
    <property type="entry name" value="Asp2"/>
    <property type="match status" value="1"/>
</dbReference>
<dbReference type="EMBL" id="JPGB01000006">
    <property type="protein sequence ID" value="KEQ49488.1"/>
    <property type="molecule type" value="Genomic_DNA"/>
</dbReference>
<dbReference type="InterPro" id="IPR022267">
    <property type="entry name" value="Asp2"/>
</dbReference>